<keyword evidence="4 6" id="KW-1133">Transmembrane helix</keyword>
<sequence>MGTRGFVSVLIFYGWQSSHLMIIKNRLHRLLPILSPLIAIASALIVGAILILLAGANPIVAYTALFQESLTTYFGFGNTLTKMTPLLFTSLGVLVALRGGQFNIGGEGQIYLGALGSALIGLYVQKLPALIHLPLALLAGFLFGAVWGGIPGYLKAKRGVNEVITTLLLNYIAMNLVSYLVQNPLKAPGAPSPYTSLIAQSARLPIILPQSLAHAGILLGLIAAGILWVLLGRSLLGYQITAVGFNSIAARYAGISVENTIMLVMGLAGGLAGLAGACEVMGLKYRLFESVSPGYGFDAIAIAFLSRGSVIGVVLNSLFFASLRSGANVMQRSAGVPVTVVYAIQGLTVLFIAISLAVERRVNNSKLKIKN</sequence>
<dbReference type="GO" id="GO:0022857">
    <property type="term" value="F:transmembrane transporter activity"/>
    <property type="evidence" value="ECO:0007669"/>
    <property type="project" value="InterPro"/>
</dbReference>
<dbReference type="PANTHER" id="PTHR47089">
    <property type="entry name" value="ABC TRANSPORTER, PERMEASE PROTEIN"/>
    <property type="match status" value="1"/>
</dbReference>
<dbReference type="Pfam" id="PF02653">
    <property type="entry name" value="BPD_transp_2"/>
    <property type="match status" value="1"/>
</dbReference>
<dbReference type="GO" id="GO:0005886">
    <property type="term" value="C:plasma membrane"/>
    <property type="evidence" value="ECO:0007669"/>
    <property type="project" value="UniProtKB-SubCell"/>
</dbReference>
<feature type="transmembrane region" description="Helical" evidence="6">
    <location>
        <begin position="73"/>
        <end position="97"/>
    </location>
</feature>
<reference evidence="7 8" key="1">
    <citation type="submission" date="2012-06" db="EMBL/GenBank/DDBJ databases">
        <title>Finished chromosome of genome of Cylindrospermum stagnale PCC 7417.</title>
        <authorList>
            <consortium name="US DOE Joint Genome Institute"/>
            <person name="Gugger M."/>
            <person name="Coursin T."/>
            <person name="Rippka R."/>
            <person name="Tandeau De Marsac N."/>
            <person name="Huntemann M."/>
            <person name="Wei C.-L."/>
            <person name="Han J."/>
            <person name="Detter J.C."/>
            <person name="Han C."/>
            <person name="Tapia R."/>
            <person name="Chen A."/>
            <person name="Kyrpides N."/>
            <person name="Mavromatis K."/>
            <person name="Markowitz V."/>
            <person name="Szeto E."/>
            <person name="Ivanova N."/>
            <person name="Pagani I."/>
            <person name="Pati A."/>
            <person name="Goodwin L."/>
            <person name="Nordberg H.P."/>
            <person name="Cantor M.N."/>
            <person name="Hua S.X."/>
            <person name="Woyke T."/>
            <person name="Kerfeld C.A."/>
        </authorList>
    </citation>
    <scope>NUCLEOTIDE SEQUENCE [LARGE SCALE GENOMIC DNA]</scope>
    <source>
        <strain evidence="7 8">PCC 7417</strain>
    </source>
</reference>
<feature type="transmembrane region" description="Helical" evidence="6">
    <location>
        <begin position="131"/>
        <end position="150"/>
    </location>
</feature>
<feature type="transmembrane region" description="Helical" evidence="6">
    <location>
        <begin position="109"/>
        <end position="125"/>
    </location>
</feature>
<evidence type="ECO:0000256" key="2">
    <source>
        <dbReference type="ARBA" id="ARBA00022475"/>
    </source>
</evidence>
<evidence type="ECO:0000256" key="1">
    <source>
        <dbReference type="ARBA" id="ARBA00004651"/>
    </source>
</evidence>
<dbReference type="AlphaFoldDB" id="K9WXT9"/>
<keyword evidence="8" id="KW-1185">Reference proteome</keyword>
<feature type="transmembrane region" description="Helical" evidence="6">
    <location>
        <begin position="295"/>
        <end position="320"/>
    </location>
</feature>
<dbReference type="EMBL" id="CP003642">
    <property type="protein sequence ID" value="AFZ24611.1"/>
    <property type="molecule type" value="Genomic_DNA"/>
</dbReference>
<evidence type="ECO:0000313" key="7">
    <source>
        <dbReference type="EMBL" id="AFZ24611.1"/>
    </source>
</evidence>
<feature type="transmembrane region" description="Helical" evidence="6">
    <location>
        <begin position="30"/>
        <end position="53"/>
    </location>
</feature>
<organism evidence="7 8">
    <name type="scientific">Cylindrospermum stagnale PCC 7417</name>
    <dbReference type="NCBI Taxonomy" id="56107"/>
    <lineage>
        <taxon>Bacteria</taxon>
        <taxon>Bacillati</taxon>
        <taxon>Cyanobacteriota</taxon>
        <taxon>Cyanophyceae</taxon>
        <taxon>Nostocales</taxon>
        <taxon>Nostocaceae</taxon>
        <taxon>Cylindrospermum</taxon>
    </lineage>
</organism>
<comment type="subcellular location">
    <subcellularLocation>
        <location evidence="1">Cell membrane</location>
        <topology evidence="1">Multi-pass membrane protein</topology>
    </subcellularLocation>
</comment>
<dbReference type="InterPro" id="IPR001851">
    <property type="entry name" value="ABC_transp_permease"/>
</dbReference>
<evidence type="ECO:0000256" key="4">
    <source>
        <dbReference type="ARBA" id="ARBA00022989"/>
    </source>
</evidence>
<keyword evidence="5 6" id="KW-0472">Membrane</keyword>
<evidence type="ECO:0000256" key="3">
    <source>
        <dbReference type="ARBA" id="ARBA00022692"/>
    </source>
</evidence>
<evidence type="ECO:0000256" key="6">
    <source>
        <dbReference type="SAM" id="Phobius"/>
    </source>
</evidence>
<proteinExistence type="predicted"/>
<dbReference type="PANTHER" id="PTHR47089:SF1">
    <property type="entry name" value="GUANOSINE ABC TRANSPORTER PERMEASE PROTEIN NUPP"/>
    <property type="match status" value="1"/>
</dbReference>
<feature type="transmembrane region" description="Helical" evidence="6">
    <location>
        <begin position="162"/>
        <end position="181"/>
    </location>
</feature>
<feature type="transmembrane region" description="Helical" evidence="6">
    <location>
        <begin position="212"/>
        <end position="231"/>
    </location>
</feature>
<dbReference type="STRING" id="56107.Cylst_2392"/>
<evidence type="ECO:0000256" key="5">
    <source>
        <dbReference type="ARBA" id="ARBA00023136"/>
    </source>
</evidence>
<protein>
    <submittedName>
        <fullName evidence="7">ABC-type uncharacterized transport system, permease component</fullName>
    </submittedName>
</protein>
<keyword evidence="2" id="KW-1003">Cell membrane</keyword>
<accession>K9WXT9</accession>
<feature type="transmembrane region" description="Helical" evidence="6">
    <location>
        <begin position="340"/>
        <end position="358"/>
    </location>
</feature>
<dbReference type="HOGENOM" id="CLU_040769_0_1_3"/>
<evidence type="ECO:0000313" key="8">
    <source>
        <dbReference type="Proteomes" id="UP000010475"/>
    </source>
</evidence>
<dbReference type="CDD" id="cd06580">
    <property type="entry name" value="TM_PBP1_transp_TpRbsC_like"/>
    <property type="match status" value="1"/>
</dbReference>
<dbReference type="Proteomes" id="UP000010475">
    <property type="component" value="Chromosome"/>
</dbReference>
<gene>
    <name evidence="7" type="ORF">Cylst_2392</name>
</gene>
<keyword evidence="3 6" id="KW-0812">Transmembrane</keyword>
<name>K9WXT9_9NOST</name>
<dbReference type="PATRIC" id="fig|56107.3.peg.2640"/>
<dbReference type="KEGG" id="csg:Cylst_2392"/>
<dbReference type="eggNOG" id="COG4603">
    <property type="taxonomic scope" value="Bacteria"/>
</dbReference>
<feature type="transmembrane region" description="Helical" evidence="6">
    <location>
        <begin position="261"/>
        <end position="283"/>
    </location>
</feature>